<dbReference type="GO" id="GO:0005886">
    <property type="term" value="C:plasma membrane"/>
    <property type="evidence" value="ECO:0007669"/>
    <property type="project" value="TreeGrafter"/>
</dbReference>
<dbReference type="GO" id="GO:0009245">
    <property type="term" value="P:lipid A biosynthetic process"/>
    <property type="evidence" value="ECO:0007669"/>
    <property type="project" value="UniProtKB-UniRule"/>
</dbReference>
<evidence type="ECO:0000256" key="11">
    <source>
        <dbReference type="ARBA" id="ARBA00023098"/>
    </source>
</evidence>
<comment type="caution">
    <text evidence="15">The sequence shown here is derived from an EMBL/GenBank/DDBJ whole genome shotgun (WGS) entry which is preliminary data.</text>
</comment>
<dbReference type="NCBIfam" id="TIGR00682">
    <property type="entry name" value="lpxK"/>
    <property type="match status" value="1"/>
</dbReference>
<keyword evidence="14" id="KW-1133">Transmembrane helix</keyword>
<comment type="pathway">
    <text evidence="2 13">Glycolipid biosynthesis; lipid IV(A) biosynthesis; lipid IV(A) from (3R)-3-hydroxytetradecanoyl-[acyl-carrier-protein] and UDP-N-acetyl-alpha-D-glucosamine: step 6/6.</text>
</comment>
<gene>
    <name evidence="13 15" type="primary">lpxK</name>
    <name evidence="15" type="ORF">WG78_21705</name>
</gene>
<keyword evidence="7 13" id="KW-0808">Transferase</keyword>
<dbReference type="GO" id="GO:0009244">
    <property type="term" value="P:lipopolysaccharide core region biosynthetic process"/>
    <property type="evidence" value="ECO:0007669"/>
    <property type="project" value="TreeGrafter"/>
</dbReference>
<evidence type="ECO:0000256" key="4">
    <source>
        <dbReference type="ARBA" id="ARBA00016436"/>
    </source>
</evidence>
<evidence type="ECO:0000313" key="16">
    <source>
        <dbReference type="Proteomes" id="UP000037939"/>
    </source>
</evidence>
<evidence type="ECO:0000256" key="2">
    <source>
        <dbReference type="ARBA" id="ARBA00004870"/>
    </source>
</evidence>
<evidence type="ECO:0000256" key="3">
    <source>
        <dbReference type="ARBA" id="ARBA00012071"/>
    </source>
</evidence>
<keyword evidence="8 13" id="KW-0547">Nucleotide-binding</keyword>
<keyword evidence="11 13" id="KW-0443">Lipid metabolism</keyword>
<keyword evidence="5 13" id="KW-0444">Lipid biosynthesis</keyword>
<comment type="catalytic activity">
    <reaction evidence="13">
        <text>a lipid A disaccharide + ATP = a lipid IVA + ADP + H(+)</text>
        <dbReference type="Rhea" id="RHEA:67840"/>
        <dbReference type="ChEBI" id="CHEBI:15378"/>
        <dbReference type="ChEBI" id="CHEBI:30616"/>
        <dbReference type="ChEBI" id="CHEBI:176343"/>
        <dbReference type="ChEBI" id="CHEBI:176425"/>
        <dbReference type="ChEBI" id="CHEBI:456216"/>
        <dbReference type="EC" id="2.7.1.130"/>
    </reaction>
</comment>
<dbReference type="PANTHER" id="PTHR42724:SF1">
    <property type="entry name" value="TETRAACYLDISACCHARIDE 4'-KINASE, MITOCHONDRIAL-RELATED"/>
    <property type="match status" value="1"/>
</dbReference>
<dbReference type="OrthoDB" id="9766423at2"/>
<evidence type="ECO:0000256" key="5">
    <source>
        <dbReference type="ARBA" id="ARBA00022516"/>
    </source>
</evidence>
<dbReference type="Proteomes" id="UP000037939">
    <property type="component" value="Unassembled WGS sequence"/>
</dbReference>
<dbReference type="HAMAP" id="MF_00409">
    <property type="entry name" value="LpxK"/>
    <property type="match status" value="1"/>
</dbReference>
<feature type="binding site" evidence="13">
    <location>
        <begin position="69"/>
        <end position="76"/>
    </location>
    <ligand>
        <name>ATP</name>
        <dbReference type="ChEBI" id="CHEBI:30616"/>
    </ligand>
</feature>
<dbReference type="AlphaFoldDB" id="A0A0N0XFK6"/>
<accession>A0A0N0XFK6</accession>
<dbReference type="GO" id="GO:0009029">
    <property type="term" value="F:lipid-A 4'-kinase activity"/>
    <property type="evidence" value="ECO:0007669"/>
    <property type="project" value="UniProtKB-UniRule"/>
</dbReference>
<dbReference type="SUPFAM" id="SSF52540">
    <property type="entry name" value="P-loop containing nucleoside triphosphate hydrolases"/>
    <property type="match status" value="1"/>
</dbReference>
<evidence type="ECO:0000256" key="6">
    <source>
        <dbReference type="ARBA" id="ARBA00022556"/>
    </source>
</evidence>
<evidence type="ECO:0000313" key="15">
    <source>
        <dbReference type="EMBL" id="KPC49179.1"/>
    </source>
</evidence>
<comment type="similarity">
    <text evidence="13">Belongs to the LpxK family.</text>
</comment>
<dbReference type="EC" id="2.7.1.130" evidence="3 13"/>
<keyword evidence="9 13" id="KW-0418">Kinase</keyword>
<keyword evidence="10 13" id="KW-0067">ATP-binding</keyword>
<sequence length="351" mass="37197">MIEEKRQTGFADRLQRAWYKPGLSGWVLLFVPLALLYAAITALRRRLYRSGLMGSTRLPVATVVVGNVSVGGSGKTPLTLFLAQQLRDSGYRPGIISRGYGGSATVPTAVDPYSNPAEVGDEPVLMAQGSGVPVFVARRRADAGKALLAAHPEVNVLLCDDGLQHYALQRDVELCVIDAARGLGNGWLLPAGPLRENRQRLAEVGAVVVNGGAGAGWHARSYGMQLQPGAFQALSQPTRTFSAAEMAASGPLHAVCGIGNPARFFATLLGLGLRFTPHAMPDHHNYQLSDLPADGLILVTAKDAVKLAALPGIAAVDARIRVLPVHAQVDAGLIDWLTARIDEVNNGRQTA</sequence>
<organism evidence="15 16">
    <name type="scientific">Amantichitinum ursilacus</name>
    <dbReference type="NCBI Taxonomy" id="857265"/>
    <lineage>
        <taxon>Bacteria</taxon>
        <taxon>Pseudomonadati</taxon>
        <taxon>Pseudomonadota</taxon>
        <taxon>Betaproteobacteria</taxon>
        <taxon>Neisseriales</taxon>
        <taxon>Chitinibacteraceae</taxon>
        <taxon>Amantichitinum</taxon>
    </lineage>
</organism>
<comment type="function">
    <text evidence="1 13">Transfers the gamma-phosphate of ATP to the 4'-position of a tetraacyldisaccharide 1-phosphate intermediate (termed DS-1-P) to form tetraacyldisaccharide 1,4'-bis-phosphate (lipid IVA).</text>
</comment>
<proteinExistence type="inferred from homology"/>
<reference evidence="15 16" key="1">
    <citation type="submission" date="2015-07" db="EMBL/GenBank/DDBJ databases">
        <title>Draft genome sequence of the Amantichitinum ursilacus IGB-41, a new chitin-degrading bacterium.</title>
        <authorList>
            <person name="Kirstahler P."/>
            <person name="Guenther M."/>
            <person name="Grumaz C."/>
            <person name="Rupp S."/>
            <person name="Zibek S."/>
            <person name="Sohn K."/>
        </authorList>
    </citation>
    <scope>NUCLEOTIDE SEQUENCE [LARGE SCALE GENOMIC DNA]</scope>
    <source>
        <strain evidence="15 16">IGB-41</strain>
    </source>
</reference>
<dbReference type="RefSeq" id="WP_053939906.1">
    <property type="nucleotide sequence ID" value="NZ_LAQT01000038.1"/>
</dbReference>
<protein>
    <recommendedName>
        <fullName evidence="4 13">Tetraacyldisaccharide 4'-kinase</fullName>
        <ecNumber evidence="3 13">2.7.1.130</ecNumber>
    </recommendedName>
    <alternativeName>
        <fullName evidence="12 13">Lipid A 4'-kinase</fullName>
    </alternativeName>
</protein>
<name>A0A0N0XFK6_9NEIS</name>
<evidence type="ECO:0000256" key="8">
    <source>
        <dbReference type="ARBA" id="ARBA00022741"/>
    </source>
</evidence>
<keyword evidence="14" id="KW-0812">Transmembrane</keyword>
<dbReference type="STRING" id="857265.WG78_21705"/>
<evidence type="ECO:0000256" key="10">
    <source>
        <dbReference type="ARBA" id="ARBA00022840"/>
    </source>
</evidence>
<evidence type="ECO:0000256" key="12">
    <source>
        <dbReference type="ARBA" id="ARBA00029757"/>
    </source>
</evidence>
<dbReference type="UniPathway" id="UPA00359">
    <property type="reaction ID" value="UER00482"/>
</dbReference>
<keyword evidence="16" id="KW-1185">Reference proteome</keyword>
<dbReference type="Pfam" id="PF02606">
    <property type="entry name" value="LpxK"/>
    <property type="match status" value="1"/>
</dbReference>
<keyword evidence="14" id="KW-0472">Membrane</keyword>
<evidence type="ECO:0000256" key="9">
    <source>
        <dbReference type="ARBA" id="ARBA00022777"/>
    </source>
</evidence>
<evidence type="ECO:0000256" key="14">
    <source>
        <dbReference type="SAM" id="Phobius"/>
    </source>
</evidence>
<dbReference type="PANTHER" id="PTHR42724">
    <property type="entry name" value="TETRAACYLDISACCHARIDE 4'-KINASE"/>
    <property type="match status" value="1"/>
</dbReference>
<feature type="transmembrane region" description="Helical" evidence="14">
    <location>
        <begin position="23"/>
        <end position="43"/>
    </location>
</feature>
<evidence type="ECO:0000256" key="1">
    <source>
        <dbReference type="ARBA" id="ARBA00002274"/>
    </source>
</evidence>
<evidence type="ECO:0000256" key="13">
    <source>
        <dbReference type="HAMAP-Rule" id="MF_00409"/>
    </source>
</evidence>
<evidence type="ECO:0000256" key="7">
    <source>
        <dbReference type="ARBA" id="ARBA00022679"/>
    </source>
</evidence>
<dbReference type="InterPro" id="IPR003758">
    <property type="entry name" value="LpxK"/>
</dbReference>
<dbReference type="GO" id="GO:0005524">
    <property type="term" value="F:ATP binding"/>
    <property type="evidence" value="ECO:0007669"/>
    <property type="project" value="UniProtKB-UniRule"/>
</dbReference>
<dbReference type="EMBL" id="LAQT01000038">
    <property type="protein sequence ID" value="KPC49179.1"/>
    <property type="molecule type" value="Genomic_DNA"/>
</dbReference>
<dbReference type="PATRIC" id="fig|857265.3.peg.4446"/>
<dbReference type="InterPro" id="IPR027417">
    <property type="entry name" value="P-loop_NTPase"/>
</dbReference>
<keyword evidence="6 13" id="KW-0441">Lipid A biosynthesis</keyword>